<reference evidence="5" key="1">
    <citation type="submission" date="2016-04" db="UniProtKB">
        <authorList>
            <consortium name="WormBaseParasite"/>
        </authorList>
    </citation>
    <scope>IDENTIFICATION</scope>
</reference>
<dbReference type="SUPFAM" id="SSF53300">
    <property type="entry name" value="vWA-like"/>
    <property type="match status" value="5"/>
</dbReference>
<dbReference type="InterPro" id="IPR036465">
    <property type="entry name" value="vWFA_dom_sf"/>
</dbReference>
<feature type="domain" description="VWFA" evidence="2">
    <location>
        <begin position="1075"/>
        <end position="1193"/>
    </location>
</feature>
<dbReference type="STRING" id="51028.A0A158Q9F7"/>
<dbReference type="Gene3D" id="3.40.50.410">
    <property type="entry name" value="von Willebrand factor, type A domain"/>
    <property type="match status" value="4"/>
</dbReference>
<dbReference type="PROSITE" id="PS50234">
    <property type="entry name" value="VWFA"/>
    <property type="match status" value="2"/>
</dbReference>
<reference evidence="3 4" key="2">
    <citation type="submission" date="2018-10" db="EMBL/GenBank/DDBJ databases">
        <authorList>
            <consortium name="Pathogen Informatics"/>
        </authorList>
    </citation>
    <scope>NUCLEOTIDE SEQUENCE [LARGE SCALE GENOMIC DNA]</scope>
</reference>
<evidence type="ECO:0000313" key="4">
    <source>
        <dbReference type="Proteomes" id="UP000274131"/>
    </source>
</evidence>
<dbReference type="WBParaSite" id="EVEC_0000190301-mRNA-1">
    <property type="protein sequence ID" value="EVEC_0000190301-mRNA-1"/>
    <property type="gene ID" value="EVEC_0000190301"/>
</dbReference>
<dbReference type="Pfam" id="PF00092">
    <property type="entry name" value="VWA"/>
    <property type="match status" value="2"/>
</dbReference>
<keyword evidence="1" id="KW-1133">Transmembrane helix</keyword>
<sequence>MKLPPVQYLLVLAVSAGMFISGVSVLGYGLYKWKHHPTGPPHGIPTGRPHGGGTTTGGPSVAGTCDLKNKATVTIFLVDVADNSPSDLNEKLKNVRAFLLSFVPLLNLQEGWTKSKLGIAVYYGNIAYMLNNQLCSSNACWNQTINSLSESNINPYRITVHNFTRGIEFVHDEFSAIDGQLGYGVARKLVVIANGYEFTTWTQAPEISRRLHSKYFSVSVLLATQSIITENMFLACVDNSYNIYKLNGISEINNNAIVKMTVDWICRAYIVTTMGTTILPTKPHLPTTARTTPAPGQLSDRVEPCPQYIDLAIVFHATESKNFYTLLSFIGEELIGTLLGASRTQSNSPYNIAIMTYTNNLLTEIVDFTGYNNVSGYISLLNQTTFIEPHTTQLISNAYDRIGRMFRETGRYYASKEIVVITDFVDPFNAEAAKRKFDELPNCYVLGVELELKNRTLTVPHHELLQIDKYSSIDRSNQLSRREYGNQIASKLCRYVTPKTTTPVPTTTTGLRTPPPPAVTAREVWPDIAVLIDVSSKMGSRELETVDTFEKLQWALGEMLQFGEMPVSPVRDLNKALLTLISTVYVETLSDFNVYKENFLWIFLSGSPLNNDYLTPLRNLQKMGIRTEAIGLGVEVDNWHLSQFGYTSFQVSNWTDDMIGITATGDDLSDQIYDDTTSKRTQPLSKIYADFYFVIDQSDGVSASDFAHIKEFLISFTGRLSIDTLHCGIAIIPFESEIVGGQQLTYDITELNSYLNSLTYTSSAHAKSNIGRSVQMFKDSFWKNGNRSSHIIFILGSQQTVGAEIVAPVLQNTGNIYAISINPNVGYLNVITDSASTFVLDSSVSLQNWVEDVRAKTVQNPMTHFFMKLADVQETYMQSHVIPLKELNVDLVFAIDLTLIKKFILNFGKQFNIGPTNTQIAAHCYTDENNVENGFHFWEVKSEADFERKINGLKLETNDVPLPSDIAGAFIDIADYILTAENGWRKGPTYVIALSTAQEYNISKLINDPSRTEEARRKIFFKAQSLGLNMDGLDNTNAGFLRLFTTAFYAVVPNVEMYKTYNFPAPPPVKSVVADFVFIIDHSSNMTAQLFDHAKTLMIDLMHAGTFLPQNSRLGVIPYDSFGIVEEQIIPINKHLKENETMKNSIEADIRNMLDYRADFFPSNITSAIDYLVNRGNVFGLRTNVPVFVTIFAASPQISDYIPQSLISAFNARRLLYAFERNNLPYIDQLFGSQKDTSVSVSTDFILEDTYRQFITTGYQRWMTTFATVTE</sequence>
<keyword evidence="1" id="KW-0472">Membrane</keyword>
<evidence type="ECO:0000259" key="2">
    <source>
        <dbReference type="PROSITE" id="PS50234"/>
    </source>
</evidence>
<gene>
    <name evidence="3" type="ORF">EVEC_LOCUS1611</name>
</gene>
<dbReference type="EMBL" id="UXUI01007237">
    <property type="protein sequence ID" value="VDD86468.1"/>
    <property type="molecule type" value="Genomic_DNA"/>
</dbReference>
<proteinExistence type="predicted"/>
<dbReference type="AlphaFoldDB" id="A0A158Q9F7"/>
<evidence type="ECO:0000256" key="1">
    <source>
        <dbReference type="SAM" id="Phobius"/>
    </source>
</evidence>
<keyword evidence="1" id="KW-0812">Transmembrane</keyword>
<dbReference type="OrthoDB" id="5842890at2759"/>
<keyword evidence="4" id="KW-1185">Reference proteome</keyword>
<dbReference type="InterPro" id="IPR002035">
    <property type="entry name" value="VWF_A"/>
</dbReference>
<evidence type="ECO:0000313" key="3">
    <source>
        <dbReference type="EMBL" id="VDD86468.1"/>
    </source>
</evidence>
<protein>
    <submittedName>
        <fullName evidence="5">VWFA domain-containing protein</fullName>
    </submittedName>
</protein>
<feature type="transmembrane region" description="Helical" evidence="1">
    <location>
        <begin position="6"/>
        <end position="31"/>
    </location>
</feature>
<evidence type="ECO:0000313" key="5">
    <source>
        <dbReference type="WBParaSite" id="EVEC_0000190301-mRNA-1"/>
    </source>
</evidence>
<name>A0A158Q9F7_ENTVE</name>
<dbReference type="PANTHER" id="PTHR24020">
    <property type="entry name" value="COLLAGEN ALPHA"/>
    <property type="match status" value="1"/>
</dbReference>
<feature type="domain" description="VWFA" evidence="2">
    <location>
        <begin position="690"/>
        <end position="853"/>
    </location>
</feature>
<organism evidence="5">
    <name type="scientific">Enterobius vermicularis</name>
    <name type="common">Human pinworm</name>
    <dbReference type="NCBI Taxonomy" id="51028"/>
    <lineage>
        <taxon>Eukaryota</taxon>
        <taxon>Metazoa</taxon>
        <taxon>Ecdysozoa</taxon>
        <taxon>Nematoda</taxon>
        <taxon>Chromadorea</taxon>
        <taxon>Rhabditida</taxon>
        <taxon>Spirurina</taxon>
        <taxon>Oxyuridomorpha</taxon>
        <taxon>Oxyuroidea</taxon>
        <taxon>Oxyuridae</taxon>
        <taxon>Enterobius</taxon>
    </lineage>
</organism>
<dbReference type="InterPro" id="IPR050525">
    <property type="entry name" value="ECM_Assembly_Org"/>
</dbReference>
<dbReference type="Proteomes" id="UP000274131">
    <property type="component" value="Unassembled WGS sequence"/>
</dbReference>
<accession>A0A158Q9F7</accession>
<dbReference type="SMART" id="SM00327">
    <property type="entry name" value="VWA"/>
    <property type="match status" value="3"/>
</dbReference>